<dbReference type="EMBL" id="WBJX01000007">
    <property type="protein sequence ID" value="KAB1636293.1"/>
    <property type="molecule type" value="Genomic_DNA"/>
</dbReference>
<sequence length="98" mass="10517">MSDPRGVPSAGGYSPEVYDLLLDAGGRLASFYAARAARARSAHEYRRWQDKLAALSAEVADVDAQSNVSVVTKRNELVERYRAETRGSEGAGTVRGAS</sequence>
<dbReference type="AlphaFoldDB" id="A0A7J5AXV2"/>
<organism evidence="1 2">
    <name type="scientific">Pseudoclavibacter terrae</name>
    <dbReference type="NCBI Taxonomy" id="1530195"/>
    <lineage>
        <taxon>Bacteria</taxon>
        <taxon>Bacillati</taxon>
        <taxon>Actinomycetota</taxon>
        <taxon>Actinomycetes</taxon>
        <taxon>Micrococcales</taxon>
        <taxon>Microbacteriaceae</taxon>
        <taxon>Pseudoclavibacter</taxon>
    </lineage>
</organism>
<dbReference type="OrthoDB" id="5122090at2"/>
<gene>
    <name evidence="1" type="ORF">F8O03_17425</name>
</gene>
<accession>A0A7J5AXV2</accession>
<dbReference type="Proteomes" id="UP000490386">
    <property type="component" value="Unassembled WGS sequence"/>
</dbReference>
<comment type="caution">
    <text evidence="1">The sequence shown here is derived from an EMBL/GenBank/DDBJ whole genome shotgun (WGS) entry which is preliminary data.</text>
</comment>
<dbReference type="RefSeq" id="WP_151424998.1">
    <property type="nucleotide sequence ID" value="NZ_WBJX01000007.1"/>
</dbReference>
<evidence type="ECO:0000313" key="1">
    <source>
        <dbReference type="EMBL" id="KAB1636293.1"/>
    </source>
</evidence>
<keyword evidence="2" id="KW-1185">Reference proteome</keyword>
<reference evidence="1 2" key="1">
    <citation type="submission" date="2019-09" db="EMBL/GenBank/DDBJ databases">
        <title>Phylogeny of genus Pseudoclavibacter and closely related genus.</title>
        <authorList>
            <person name="Li Y."/>
        </authorList>
    </citation>
    <scope>NUCLEOTIDE SEQUENCE [LARGE SCALE GENOMIC DNA]</scope>
    <source>
        <strain evidence="1 2">THG-MD12</strain>
    </source>
</reference>
<proteinExistence type="predicted"/>
<evidence type="ECO:0000313" key="2">
    <source>
        <dbReference type="Proteomes" id="UP000490386"/>
    </source>
</evidence>
<name>A0A7J5AXV2_9MICO</name>
<protein>
    <submittedName>
        <fullName evidence="1">Uncharacterized protein</fullName>
    </submittedName>
</protein>